<dbReference type="InterPro" id="IPR024337">
    <property type="entry name" value="tRNA_splic_suSen54"/>
</dbReference>
<name>A0A9R0JQ77_SPIOL</name>
<keyword evidence="5" id="KW-1185">Reference proteome</keyword>
<dbReference type="KEGG" id="soe:110783098"/>
<evidence type="ECO:0000313" key="6">
    <source>
        <dbReference type="RefSeq" id="XP_021843085.1"/>
    </source>
</evidence>
<comment type="similarity">
    <text evidence="1">Belongs to the SEN54 family.</text>
</comment>
<reference evidence="5" key="1">
    <citation type="journal article" date="2021" name="Nat. Commun.">
        <title>Genomic analyses provide insights into spinach domestication and the genetic basis of agronomic traits.</title>
        <authorList>
            <person name="Cai X."/>
            <person name="Sun X."/>
            <person name="Xu C."/>
            <person name="Sun H."/>
            <person name="Wang X."/>
            <person name="Ge C."/>
            <person name="Zhang Z."/>
            <person name="Wang Q."/>
            <person name="Fei Z."/>
            <person name="Jiao C."/>
            <person name="Wang Q."/>
        </authorList>
    </citation>
    <scope>NUCLEOTIDE SEQUENCE [LARGE SCALE GENOMIC DNA]</scope>
    <source>
        <strain evidence="5">cv. Varoflay</strain>
    </source>
</reference>
<feature type="compositionally biased region" description="Polar residues" evidence="3">
    <location>
        <begin position="10"/>
        <end position="26"/>
    </location>
</feature>
<dbReference type="InterPro" id="IPR024336">
    <property type="entry name" value="tRNA_splic_suSen54_N"/>
</dbReference>
<dbReference type="GO" id="GO:0000379">
    <property type="term" value="P:tRNA-type intron splice site recognition and cleavage"/>
    <property type="evidence" value="ECO:0000318"/>
    <property type="project" value="GO_Central"/>
</dbReference>
<accession>A0A9R0JQ77</accession>
<dbReference type="OrthoDB" id="408683at2759"/>
<feature type="domain" description="tRNA-splicing endonuclease subunit Sen54 N-terminal" evidence="4">
    <location>
        <begin position="38"/>
        <end position="89"/>
    </location>
</feature>
<feature type="region of interest" description="Disordered" evidence="3">
    <location>
        <begin position="1"/>
        <end position="28"/>
    </location>
</feature>
<evidence type="ECO:0000313" key="5">
    <source>
        <dbReference type="Proteomes" id="UP000813463"/>
    </source>
</evidence>
<dbReference type="GeneID" id="110783098"/>
<evidence type="ECO:0000256" key="2">
    <source>
        <dbReference type="ARBA" id="ARBA00022694"/>
    </source>
</evidence>
<dbReference type="Proteomes" id="UP000813463">
    <property type="component" value="Chromosome 3"/>
</dbReference>
<keyword evidence="2" id="KW-0819">tRNA processing</keyword>
<evidence type="ECO:0000313" key="7">
    <source>
        <dbReference type="RefSeq" id="XP_056694398.1"/>
    </source>
</evidence>
<evidence type="ECO:0000259" key="4">
    <source>
        <dbReference type="Pfam" id="PF12928"/>
    </source>
</evidence>
<dbReference type="RefSeq" id="XP_021843085.1">
    <property type="nucleotide sequence ID" value="XM_021987393.1"/>
</dbReference>
<protein>
    <submittedName>
        <fullName evidence="6">Uncharacterized protein LOC110783098</fullName>
    </submittedName>
</protein>
<evidence type="ECO:0000256" key="3">
    <source>
        <dbReference type="SAM" id="MobiDB-lite"/>
    </source>
</evidence>
<dbReference type="AlphaFoldDB" id="A0A9R0JQ77"/>
<dbReference type="PANTHER" id="PTHR21027">
    <property type="entry name" value="TRNA-SPLICING ENDONUCLEASE SUBUNIT SEN54"/>
    <property type="match status" value="1"/>
</dbReference>
<dbReference type="PANTHER" id="PTHR21027:SF1">
    <property type="entry name" value="TRNA-SPLICING ENDONUCLEASE SUBUNIT SEN54"/>
    <property type="match status" value="1"/>
</dbReference>
<reference evidence="6" key="2">
    <citation type="submission" date="2025-04" db="UniProtKB">
        <authorList>
            <consortium name="RefSeq"/>
        </authorList>
    </citation>
    <scope>IDENTIFICATION</scope>
    <source>
        <tissue evidence="7">Leaf</tissue>
    </source>
</reference>
<sequence length="280" mass="31388">MDGRVEAEELSNSLGGLSDSEYSSQDSADDELQFRSVVLKACWKDETGMAEVMNHKGNLLQTMGINRNGKIYLSIEETLFLVQIGELLLVDDKDTTITLSEVYPKVAEEKSGCSWEGFKIYQHLKSLGYIVGRVGIPWSQESIKNCTMVLEDTSETDNVTQFIFARTSIVQPLNNLQLNEANPLSEDDLPNKFKKTFPEESKFVVHLPVYEVYLSNSQFEKTCPGDPNFVVYPTSGHPPSQSDIKELERQSNGLPLKVGHIDEGRVSLFSFDKVELPVLP</sequence>
<dbReference type="GO" id="GO:0000214">
    <property type="term" value="C:tRNA-intron endonuclease complex"/>
    <property type="evidence" value="ECO:0000318"/>
    <property type="project" value="GO_Central"/>
</dbReference>
<gene>
    <name evidence="6 7" type="primary">LOC110783098</name>
</gene>
<evidence type="ECO:0000256" key="1">
    <source>
        <dbReference type="ARBA" id="ARBA00005736"/>
    </source>
</evidence>
<dbReference type="Pfam" id="PF12928">
    <property type="entry name" value="tRNA_int_end_N2"/>
    <property type="match status" value="1"/>
</dbReference>
<dbReference type="RefSeq" id="XP_056694398.1">
    <property type="nucleotide sequence ID" value="XM_056838420.1"/>
</dbReference>
<organism evidence="5 6">
    <name type="scientific">Spinacia oleracea</name>
    <name type="common">Spinach</name>
    <dbReference type="NCBI Taxonomy" id="3562"/>
    <lineage>
        <taxon>Eukaryota</taxon>
        <taxon>Viridiplantae</taxon>
        <taxon>Streptophyta</taxon>
        <taxon>Embryophyta</taxon>
        <taxon>Tracheophyta</taxon>
        <taxon>Spermatophyta</taxon>
        <taxon>Magnoliopsida</taxon>
        <taxon>eudicotyledons</taxon>
        <taxon>Gunneridae</taxon>
        <taxon>Pentapetalae</taxon>
        <taxon>Caryophyllales</taxon>
        <taxon>Chenopodiaceae</taxon>
        <taxon>Chenopodioideae</taxon>
        <taxon>Anserineae</taxon>
        <taxon>Spinacia</taxon>
    </lineage>
</organism>
<proteinExistence type="inferred from homology"/>